<gene>
    <name evidence="1" type="ORF">PV328_008367</name>
</gene>
<reference evidence="1" key="2">
    <citation type="submission" date="2023-03" db="EMBL/GenBank/DDBJ databases">
        <authorList>
            <person name="Inwood S.N."/>
            <person name="Skelly J.G."/>
            <person name="Guhlin J."/>
            <person name="Harrop T.W.R."/>
            <person name="Goldson S.G."/>
            <person name="Dearden P.K."/>
        </authorList>
    </citation>
    <scope>NUCLEOTIDE SEQUENCE</scope>
    <source>
        <strain evidence="1">Irish</strain>
        <tissue evidence="1">Whole body</tissue>
    </source>
</reference>
<evidence type="ECO:0000313" key="1">
    <source>
        <dbReference type="EMBL" id="KAK0170529.1"/>
    </source>
</evidence>
<evidence type="ECO:0000313" key="2">
    <source>
        <dbReference type="Proteomes" id="UP001168990"/>
    </source>
</evidence>
<dbReference type="EMBL" id="JAQQBS010000003">
    <property type="protein sequence ID" value="KAK0170529.1"/>
    <property type="molecule type" value="Genomic_DNA"/>
</dbReference>
<comment type="caution">
    <text evidence="1">The sequence shown here is derived from an EMBL/GenBank/DDBJ whole genome shotgun (WGS) entry which is preliminary data.</text>
</comment>
<organism evidence="1 2">
    <name type="scientific">Microctonus aethiopoides</name>
    <dbReference type="NCBI Taxonomy" id="144406"/>
    <lineage>
        <taxon>Eukaryota</taxon>
        <taxon>Metazoa</taxon>
        <taxon>Ecdysozoa</taxon>
        <taxon>Arthropoda</taxon>
        <taxon>Hexapoda</taxon>
        <taxon>Insecta</taxon>
        <taxon>Pterygota</taxon>
        <taxon>Neoptera</taxon>
        <taxon>Endopterygota</taxon>
        <taxon>Hymenoptera</taxon>
        <taxon>Apocrita</taxon>
        <taxon>Ichneumonoidea</taxon>
        <taxon>Braconidae</taxon>
        <taxon>Euphorinae</taxon>
        <taxon>Microctonus</taxon>
    </lineage>
</organism>
<accession>A0AA39KQZ6</accession>
<dbReference type="Proteomes" id="UP001168990">
    <property type="component" value="Unassembled WGS sequence"/>
</dbReference>
<name>A0AA39KQZ6_9HYME</name>
<dbReference type="AlphaFoldDB" id="A0AA39KQZ6"/>
<reference evidence="1" key="1">
    <citation type="journal article" date="2023" name="bioRxiv">
        <title>Scaffold-level genome assemblies of two parasitoid biocontrol wasps reveal the parthenogenesis mechanism and an associated novel virus.</title>
        <authorList>
            <person name="Inwood S."/>
            <person name="Skelly J."/>
            <person name="Guhlin J."/>
            <person name="Harrop T."/>
            <person name="Goldson S."/>
            <person name="Dearden P."/>
        </authorList>
    </citation>
    <scope>NUCLEOTIDE SEQUENCE</scope>
    <source>
        <strain evidence="1">Irish</strain>
        <tissue evidence="1">Whole body</tissue>
    </source>
</reference>
<sequence length="200" mass="23293">MCDQYQQRSEDRKKHYNQLIKLMEKAQKACLSMNIDTERYTQIRKWQKIGAENVKCSKKNLRMQKLTIGKKIQLQTLASIIQKMANIEFIKASLKKHATAMKSRITKYHTFLSKNQYDREALEEKIGNITENYQAFKKSFAELSPQIVDEEAQARILNEEIDIEDNYTEIIAQTNRILKKLIGEPLICPKNQLAPNSLGL</sequence>
<keyword evidence="2" id="KW-1185">Reference proteome</keyword>
<proteinExistence type="predicted"/>
<protein>
    <submittedName>
        <fullName evidence="1">Uncharacterized protein</fullName>
    </submittedName>
</protein>